<evidence type="ECO:0000313" key="3">
    <source>
        <dbReference type="Proteomes" id="UP000294155"/>
    </source>
</evidence>
<dbReference type="AlphaFoldDB" id="A0A4Q5LA87"/>
<dbReference type="InterPro" id="IPR029016">
    <property type="entry name" value="GAF-like_dom_sf"/>
</dbReference>
<accession>A0A4Q5LA87</accession>
<dbReference type="SUPFAM" id="SSF55781">
    <property type="entry name" value="GAF domain-like"/>
    <property type="match status" value="1"/>
</dbReference>
<dbReference type="PANTHER" id="PTHR43102">
    <property type="entry name" value="SLR1143 PROTEIN"/>
    <property type="match status" value="1"/>
</dbReference>
<organism evidence="2 3">
    <name type="scientific">Hymenobacter persicinus</name>
    <dbReference type="NCBI Taxonomy" id="2025506"/>
    <lineage>
        <taxon>Bacteria</taxon>
        <taxon>Pseudomonadati</taxon>
        <taxon>Bacteroidota</taxon>
        <taxon>Cytophagia</taxon>
        <taxon>Cytophagales</taxon>
        <taxon>Hymenobacteraceae</taxon>
        <taxon>Hymenobacter</taxon>
    </lineage>
</organism>
<gene>
    <name evidence="2" type="ORF">EWM57_16815</name>
</gene>
<comment type="caution">
    <text evidence="2">The sequence shown here is derived from an EMBL/GenBank/DDBJ whole genome shotgun (WGS) entry which is preliminary data.</text>
</comment>
<evidence type="ECO:0000259" key="1">
    <source>
        <dbReference type="Pfam" id="PF01590"/>
    </source>
</evidence>
<reference evidence="2 3" key="1">
    <citation type="submission" date="2019-02" db="EMBL/GenBank/DDBJ databases">
        <title>Bacterial novel species isolated from soil.</title>
        <authorList>
            <person name="Jung H.-Y."/>
        </authorList>
    </citation>
    <scope>NUCLEOTIDE SEQUENCE [LARGE SCALE GENOMIC DNA]</scope>
    <source>
        <strain evidence="2 3">1-3-3-3</strain>
    </source>
</reference>
<dbReference type="EMBL" id="SEWE01000043">
    <property type="protein sequence ID" value="RYU77789.1"/>
    <property type="molecule type" value="Genomic_DNA"/>
</dbReference>
<keyword evidence="3" id="KW-1185">Reference proteome</keyword>
<dbReference type="Gene3D" id="3.30.450.40">
    <property type="match status" value="1"/>
</dbReference>
<dbReference type="InterPro" id="IPR003018">
    <property type="entry name" value="GAF"/>
</dbReference>
<sequence length="231" mass="25113">MPFSSLIPGNDEDRLRALHRYQALGPAPEALFDDFAALTAKLFSVPIALVSFVERDHVWFKANFGLPGLSQAARSTSLCSVSILHEQGTVFEDLHTRPSTQIDPRLVKQLQLGFYASHCLRTPDGFNIGALCVLDYQARPFSSDERELLEHLATTLLLLLELRRTGTESTALGRPAPALNLLDSLALLADIGSSGTTVDRHGNPVGTPAIHHEAAQLADRLNQLLQTALAS</sequence>
<protein>
    <submittedName>
        <fullName evidence="2">GAF domain-containing protein</fullName>
    </submittedName>
</protein>
<dbReference type="Proteomes" id="UP000294155">
    <property type="component" value="Unassembled WGS sequence"/>
</dbReference>
<dbReference type="OrthoDB" id="9811889at2"/>
<dbReference type="PANTHER" id="PTHR43102:SF2">
    <property type="entry name" value="GAF DOMAIN-CONTAINING PROTEIN"/>
    <property type="match status" value="1"/>
</dbReference>
<evidence type="ECO:0000313" key="2">
    <source>
        <dbReference type="EMBL" id="RYU77789.1"/>
    </source>
</evidence>
<name>A0A4Q5LA87_9BACT</name>
<feature type="domain" description="GAF" evidence="1">
    <location>
        <begin position="28"/>
        <end position="155"/>
    </location>
</feature>
<dbReference type="Pfam" id="PF01590">
    <property type="entry name" value="GAF"/>
    <property type="match status" value="1"/>
</dbReference>
<proteinExistence type="predicted"/>
<dbReference type="RefSeq" id="WP_129922316.1">
    <property type="nucleotide sequence ID" value="NZ_SEWE01000043.1"/>
</dbReference>